<accession>A0A644YSI6</accession>
<organism evidence="1">
    <name type="scientific">bioreactor metagenome</name>
    <dbReference type="NCBI Taxonomy" id="1076179"/>
    <lineage>
        <taxon>unclassified sequences</taxon>
        <taxon>metagenomes</taxon>
        <taxon>ecological metagenomes</taxon>
    </lineage>
</organism>
<proteinExistence type="predicted"/>
<dbReference type="EMBL" id="VSSQ01006029">
    <property type="protein sequence ID" value="MPM31289.1"/>
    <property type="molecule type" value="Genomic_DNA"/>
</dbReference>
<protein>
    <submittedName>
        <fullName evidence="1">Uncharacterized protein</fullName>
    </submittedName>
</protein>
<name>A0A644YSI6_9ZZZZ</name>
<dbReference type="AlphaFoldDB" id="A0A644YSI6"/>
<evidence type="ECO:0000313" key="1">
    <source>
        <dbReference type="EMBL" id="MPM31289.1"/>
    </source>
</evidence>
<reference evidence="1" key="1">
    <citation type="submission" date="2019-08" db="EMBL/GenBank/DDBJ databases">
        <authorList>
            <person name="Kucharzyk K."/>
            <person name="Murdoch R.W."/>
            <person name="Higgins S."/>
            <person name="Loffler F."/>
        </authorList>
    </citation>
    <scope>NUCLEOTIDE SEQUENCE</scope>
</reference>
<gene>
    <name evidence="1" type="ORF">SDC9_77844</name>
</gene>
<sequence>MLRHQVRHQVGFQPVQTHIRQGWRDDSALRRSFIGWRQAALVDHSGFQPLAQDRPVHGNMTHQPFMVDVIKATFDIRLQHPRGRGLLGCTDEYLRHGICRRTMPPKAVAVWIARGFCNRLHTEEVQCLHGPVKHGRNAQWAFFPVRLGDVDPPQWHGPVSPQLLQSTNRRPFQGRRIPKLAVDPCRLLALVFSDSPNRQCSGRKRVVQRPLQGFHPAPILVQRSLRYALLRRSHELLDPMPIDGMPVLRFV</sequence>
<comment type="caution">
    <text evidence="1">The sequence shown here is derived from an EMBL/GenBank/DDBJ whole genome shotgun (WGS) entry which is preliminary data.</text>
</comment>